<evidence type="ECO:0000256" key="1">
    <source>
        <dbReference type="SAM" id="MobiDB-lite"/>
    </source>
</evidence>
<evidence type="ECO:0000313" key="2">
    <source>
        <dbReference type="EMBL" id="KAK9773441.1"/>
    </source>
</evidence>
<feature type="compositionally biased region" description="Polar residues" evidence="1">
    <location>
        <begin position="48"/>
        <end position="73"/>
    </location>
</feature>
<feature type="region of interest" description="Disordered" evidence="1">
    <location>
        <begin position="42"/>
        <end position="97"/>
    </location>
</feature>
<dbReference type="EMBL" id="JARVKM010000051">
    <property type="protein sequence ID" value="KAK9773441.1"/>
    <property type="molecule type" value="Genomic_DNA"/>
</dbReference>
<accession>A0ABR2XIH8</accession>
<evidence type="ECO:0000313" key="3">
    <source>
        <dbReference type="Proteomes" id="UP001465668"/>
    </source>
</evidence>
<name>A0ABR2XIH8_9PEZI</name>
<gene>
    <name evidence="2" type="ORF">SCAR479_09974</name>
</gene>
<keyword evidence="3" id="KW-1185">Reference proteome</keyword>
<organism evidence="2 3">
    <name type="scientific">Seiridium cardinale</name>
    <dbReference type="NCBI Taxonomy" id="138064"/>
    <lineage>
        <taxon>Eukaryota</taxon>
        <taxon>Fungi</taxon>
        <taxon>Dikarya</taxon>
        <taxon>Ascomycota</taxon>
        <taxon>Pezizomycotina</taxon>
        <taxon>Sordariomycetes</taxon>
        <taxon>Xylariomycetidae</taxon>
        <taxon>Amphisphaeriales</taxon>
        <taxon>Sporocadaceae</taxon>
        <taxon>Seiridium</taxon>
    </lineage>
</organism>
<proteinExistence type="predicted"/>
<dbReference type="PANTHER" id="PTHR37540:SF9">
    <property type="entry name" value="ZN(2)-C6 FUNGAL-TYPE DOMAIN-CONTAINING PROTEIN"/>
    <property type="match status" value="1"/>
</dbReference>
<reference evidence="2 3" key="1">
    <citation type="submission" date="2024-02" db="EMBL/GenBank/DDBJ databases">
        <title>First draft genome assembly of two strains of Seiridium cardinale.</title>
        <authorList>
            <person name="Emiliani G."/>
            <person name="Scali E."/>
        </authorList>
    </citation>
    <scope>NUCLEOTIDE SEQUENCE [LARGE SCALE GENOMIC DNA]</scope>
    <source>
        <strain evidence="2 3">BM-138-000479</strain>
    </source>
</reference>
<protein>
    <submittedName>
        <fullName evidence="2">Fungal-specific transcription factor domain-containing protein</fullName>
    </submittedName>
</protein>
<dbReference type="Proteomes" id="UP001465668">
    <property type="component" value="Unassembled WGS sequence"/>
</dbReference>
<dbReference type="PANTHER" id="PTHR37540">
    <property type="entry name" value="TRANSCRIPTION FACTOR (ACR-2), PUTATIVE-RELATED-RELATED"/>
    <property type="match status" value="1"/>
</dbReference>
<comment type="caution">
    <text evidence="2">The sequence shown here is derived from an EMBL/GenBank/DDBJ whole genome shotgun (WGS) entry which is preliminary data.</text>
</comment>
<feature type="region of interest" description="Disordered" evidence="1">
    <location>
        <begin position="113"/>
        <end position="142"/>
    </location>
</feature>
<sequence>MAHKEKHNSLKFVNACDRDIKKRSAPRKAGQGLAVFKHITGPLANGAEPSSSAIPTLSSEQSGGSTRETSEAGTQGPLHTVKGQPAGELGPQSEHSPTTEFLFVDNSQSARQKSTFIRSHAARRGKTAAAGNSSKNSQEQDARKYALGRAHPLTSPYAKAPHVVDQNCHSHSLGQQHIFGSGLSTILFAIELDRQSRELIHQWFAILQDTLYPPEFCMPPDITGSIWTRLLQTDRPYLHCVLAAAGTLSDPFFARPQNSPRVLLHSCKAYQLVNSRLHQNDALSNEAFAGVISLGILEDLFSRHPTVQIHLQGLHRMVELRGGLSNFIGIPELLEKLFRYA</sequence>